<evidence type="ECO:0000256" key="1">
    <source>
        <dbReference type="SAM" id="MobiDB-lite"/>
    </source>
</evidence>
<sequence>MDGAPARALVGKLLMFLLSQLGFPPSVLVTEPAADNSIDPPLCKCERSTIETGQCGQSVFSGCVVEIPTKRRVIFSKMAFKRERDNDSLPDEFIHTSRRRAAACSVTTTRRHRQSASLAVEIGRVAGQRRRRRQQQQQQERGIGSQPASQSTTTSSSSL</sequence>
<reference evidence="3" key="1">
    <citation type="submission" date="2014-01" db="EMBL/GenBank/DDBJ databases">
        <authorList>
            <person name="Aslett M."/>
        </authorList>
    </citation>
    <scope>NUCLEOTIDE SEQUENCE</scope>
</reference>
<gene>
    <name evidence="3" type="ORF">TTRE_0000545601</name>
</gene>
<dbReference type="AlphaFoldDB" id="A0A077ZAB1"/>
<protein>
    <submittedName>
        <fullName evidence="3">Uncharacterized protein</fullName>
    </submittedName>
</protein>
<evidence type="ECO:0000313" key="3">
    <source>
        <dbReference type="EMBL" id="CDW57166.1"/>
    </source>
</evidence>
<proteinExistence type="predicted"/>
<keyword evidence="4" id="KW-1185">Reference proteome</keyword>
<evidence type="ECO:0000313" key="4">
    <source>
        <dbReference type="Proteomes" id="UP000030665"/>
    </source>
</evidence>
<dbReference type="Proteomes" id="UP000030665">
    <property type="component" value="Unassembled WGS sequence"/>
</dbReference>
<accession>A0A077ZAB1</accession>
<name>A0A077ZAB1_TRITR</name>
<keyword evidence="2" id="KW-0732">Signal</keyword>
<reference evidence="3" key="2">
    <citation type="submission" date="2014-03" db="EMBL/GenBank/DDBJ databases">
        <title>The whipworm genome and dual-species transcriptomics of an intimate host-pathogen interaction.</title>
        <authorList>
            <person name="Foth B.J."/>
            <person name="Tsai I.J."/>
            <person name="Reid A.J."/>
            <person name="Bancroft A.J."/>
            <person name="Nichol S."/>
            <person name="Tracey A."/>
            <person name="Holroyd N."/>
            <person name="Cotton J.A."/>
            <person name="Stanley E.J."/>
            <person name="Zarowiecki M."/>
            <person name="Liu J.Z."/>
            <person name="Huckvale T."/>
            <person name="Cooper P.J."/>
            <person name="Grencis R.K."/>
            <person name="Berriman M."/>
        </authorList>
    </citation>
    <scope>NUCLEOTIDE SEQUENCE [LARGE SCALE GENOMIC DNA]</scope>
</reference>
<feature type="region of interest" description="Disordered" evidence="1">
    <location>
        <begin position="115"/>
        <end position="159"/>
    </location>
</feature>
<feature type="chain" id="PRO_5001728558" evidence="2">
    <location>
        <begin position="30"/>
        <end position="159"/>
    </location>
</feature>
<dbReference type="EMBL" id="HG806129">
    <property type="protein sequence ID" value="CDW57166.1"/>
    <property type="molecule type" value="Genomic_DNA"/>
</dbReference>
<evidence type="ECO:0000256" key="2">
    <source>
        <dbReference type="SAM" id="SignalP"/>
    </source>
</evidence>
<feature type="signal peptide" evidence="2">
    <location>
        <begin position="1"/>
        <end position="29"/>
    </location>
</feature>
<feature type="compositionally biased region" description="Low complexity" evidence="1">
    <location>
        <begin position="149"/>
        <end position="159"/>
    </location>
</feature>
<organism evidence="3 4">
    <name type="scientific">Trichuris trichiura</name>
    <name type="common">Whipworm</name>
    <name type="synonym">Trichocephalus trichiurus</name>
    <dbReference type="NCBI Taxonomy" id="36087"/>
    <lineage>
        <taxon>Eukaryota</taxon>
        <taxon>Metazoa</taxon>
        <taxon>Ecdysozoa</taxon>
        <taxon>Nematoda</taxon>
        <taxon>Enoplea</taxon>
        <taxon>Dorylaimia</taxon>
        <taxon>Trichinellida</taxon>
        <taxon>Trichuridae</taxon>
        <taxon>Trichuris</taxon>
    </lineage>
</organism>